<comment type="similarity">
    <text evidence="1">Belongs to the spermidine/spermine synthase family.</text>
</comment>
<comment type="caution">
    <text evidence="7">The sequence shown here is derived from an EMBL/GenBank/DDBJ whole genome shotgun (WGS) entry which is preliminary data.</text>
</comment>
<dbReference type="InterPro" id="IPR029063">
    <property type="entry name" value="SAM-dependent_MTases_sf"/>
</dbReference>
<keyword evidence="2 4" id="KW-0808">Transferase</keyword>
<evidence type="ECO:0000259" key="6">
    <source>
        <dbReference type="PROSITE" id="PS51006"/>
    </source>
</evidence>
<proteinExistence type="inferred from homology"/>
<dbReference type="PANTHER" id="PTHR43317">
    <property type="entry name" value="THERMOSPERMINE SYNTHASE ACAULIS5"/>
    <property type="match status" value="1"/>
</dbReference>
<dbReference type="InterPro" id="IPR030374">
    <property type="entry name" value="PABS"/>
</dbReference>
<dbReference type="EMBL" id="BNJF01000001">
    <property type="protein sequence ID" value="GHO43899.1"/>
    <property type="molecule type" value="Genomic_DNA"/>
</dbReference>
<feature type="transmembrane region" description="Helical" evidence="5">
    <location>
        <begin position="133"/>
        <end position="154"/>
    </location>
</feature>
<feature type="transmembrane region" description="Helical" evidence="5">
    <location>
        <begin position="175"/>
        <end position="196"/>
    </location>
</feature>
<keyword evidence="5" id="KW-1133">Transmembrane helix</keyword>
<accession>A0A8J3I2X1</accession>
<evidence type="ECO:0000313" key="8">
    <source>
        <dbReference type="Proteomes" id="UP000612362"/>
    </source>
</evidence>
<feature type="transmembrane region" description="Helical" evidence="5">
    <location>
        <begin position="62"/>
        <end position="82"/>
    </location>
</feature>
<dbReference type="InterPro" id="IPR036259">
    <property type="entry name" value="MFS_trans_sf"/>
</dbReference>
<dbReference type="RefSeq" id="WP_220193344.1">
    <property type="nucleotide sequence ID" value="NZ_BNJF01000001.1"/>
</dbReference>
<protein>
    <submittedName>
        <fullName evidence="7">Spermidine synthase</fullName>
    </submittedName>
</protein>
<dbReference type="AlphaFoldDB" id="A0A8J3I2X1"/>
<keyword evidence="5" id="KW-0812">Transmembrane</keyword>
<dbReference type="Gene3D" id="3.40.50.150">
    <property type="entry name" value="Vaccinia Virus protein VP39"/>
    <property type="match status" value="1"/>
</dbReference>
<dbReference type="NCBIfam" id="NF037959">
    <property type="entry name" value="MFS_SpdSyn"/>
    <property type="match status" value="1"/>
</dbReference>
<keyword evidence="8" id="KW-1185">Reference proteome</keyword>
<organism evidence="7 8">
    <name type="scientific">Ktedonospora formicarum</name>
    <dbReference type="NCBI Taxonomy" id="2778364"/>
    <lineage>
        <taxon>Bacteria</taxon>
        <taxon>Bacillati</taxon>
        <taxon>Chloroflexota</taxon>
        <taxon>Ktedonobacteria</taxon>
        <taxon>Ktedonobacterales</taxon>
        <taxon>Ktedonobacteraceae</taxon>
        <taxon>Ktedonospora</taxon>
    </lineage>
</organism>
<feature type="transmembrane region" description="Helical" evidence="5">
    <location>
        <begin position="94"/>
        <end position="113"/>
    </location>
</feature>
<feature type="domain" description="PABS" evidence="6">
    <location>
        <begin position="261"/>
        <end position="502"/>
    </location>
</feature>
<dbReference type="GO" id="GO:0016740">
    <property type="term" value="F:transferase activity"/>
    <property type="evidence" value="ECO:0007669"/>
    <property type="project" value="UniProtKB-UniRule"/>
</dbReference>
<dbReference type="Proteomes" id="UP000612362">
    <property type="component" value="Unassembled WGS sequence"/>
</dbReference>
<dbReference type="Pfam" id="PF01564">
    <property type="entry name" value="Spermine_synth"/>
    <property type="match status" value="1"/>
</dbReference>
<keyword evidence="3 4" id="KW-0620">Polyamine biosynthesis</keyword>
<dbReference type="GO" id="GO:0006596">
    <property type="term" value="P:polyamine biosynthetic process"/>
    <property type="evidence" value="ECO:0007669"/>
    <property type="project" value="UniProtKB-UniRule"/>
</dbReference>
<dbReference type="SUPFAM" id="SSF103473">
    <property type="entry name" value="MFS general substrate transporter"/>
    <property type="match status" value="1"/>
</dbReference>
<keyword evidence="5" id="KW-0472">Membrane</keyword>
<evidence type="ECO:0000313" key="7">
    <source>
        <dbReference type="EMBL" id="GHO43899.1"/>
    </source>
</evidence>
<dbReference type="SUPFAM" id="SSF53335">
    <property type="entry name" value="S-adenosyl-L-methionine-dependent methyltransferases"/>
    <property type="match status" value="1"/>
</dbReference>
<evidence type="ECO:0000256" key="4">
    <source>
        <dbReference type="PROSITE-ProRule" id="PRU00354"/>
    </source>
</evidence>
<evidence type="ECO:0000256" key="2">
    <source>
        <dbReference type="ARBA" id="ARBA00022679"/>
    </source>
</evidence>
<evidence type="ECO:0000256" key="3">
    <source>
        <dbReference type="ARBA" id="ARBA00023115"/>
    </source>
</evidence>
<evidence type="ECO:0000256" key="5">
    <source>
        <dbReference type="SAM" id="Phobius"/>
    </source>
</evidence>
<feature type="transmembrane region" description="Helical" evidence="5">
    <location>
        <begin position="243"/>
        <end position="260"/>
    </location>
</feature>
<dbReference type="PANTHER" id="PTHR43317:SF1">
    <property type="entry name" value="THERMOSPERMINE SYNTHASE ACAULIS5"/>
    <property type="match status" value="1"/>
</dbReference>
<name>A0A8J3I2X1_9CHLR</name>
<feature type="transmembrane region" description="Helical" evidence="5">
    <location>
        <begin position="202"/>
        <end position="223"/>
    </location>
</feature>
<dbReference type="PROSITE" id="PS51006">
    <property type="entry name" value="PABS_2"/>
    <property type="match status" value="1"/>
</dbReference>
<evidence type="ECO:0000256" key="1">
    <source>
        <dbReference type="ARBA" id="ARBA00007867"/>
    </source>
</evidence>
<sequence>MSSTAESEPRAKAEVEKAVPLSSSQRVQDWFLIVLVFVSGAVSLAVEIAASRLLAPYFGTSLFVWANVIGLILLYLTVGYYVGGRFADRFPRPAVLYSMTAIAALCIGAIPLLSRPILQWALTSFSSYSIGVFYGSLLSVIFLFAIPTILLGCVSPFAIRLRIEQVGTSGRIAGVLYAISTAGSIVGTFLPTLVLIPTYGTYATFLIFAGALLVVSLIGLLFFVGGRLDLPNHPRTRASKKRFFSLLLILVWLLTALLGVHGPIKPPSGTGDGGRLLEEHESAYNYIQVVQSEGETQLVLNEGLGIHSIYNPKTVLTQGPWDYFMVAPYFNNPPFSSSQVKRVGILGLGAGTVAREFTAAYGPIPIDGVEIDQKIVDMGRKYFHMDEPNLNVVVQDGRYFLRTTEQKYDLVGIDAYQQPYIPFQLVTTEFFQEVRSHLTSTGVAVINVGRTSDDYRMVDAMAQNMKTVFPNVYVVDTQRFSNSLIIATNEKTTLGNFITNTNLLTNPLLQQAARTALLYGDMREQQQAHVFFTDDHSPVEQLIDQVIFGEVNRIKK</sequence>
<feature type="transmembrane region" description="Helical" evidence="5">
    <location>
        <begin position="30"/>
        <end position="50"/>
    </location>
</feature>
<gene>
    <name evidence="7" type="ORF">KSX_20620</name>
</gene>
<feature type="active site" description="Proton acceptor" evidence="4">
    <location>
        <position position="414"/>
    </location>
</feature>
<reference evidence="7" key="1">
    <citation type="submission" date="2020-10" db="EMBL/GenBank/DDBJ databases">
        <title>Taxonomic study of unclassified bacteria belonging to the class Ktedonobacteria.</title>
        <authorList>
            <person name="Yabe S."/>
            <person name="Wang C.M."/>
            <person name="Zheng Y."/>
            <person name="Sakai Y."/>
            <person name="Cavaletti L."/>
            <person name="Monciardini P."/>
            <person name="Donadio S."/>
        </authorList>
    </citation>
    <scope>NUCLEOTIDE SEQUENCE</scope>
    <source>
        <strain evidence="7">SOSP1-1</strain>
    </source>
</reference>